<dbReference type="SUPFAM" id="SSF54427">
    <property type="entry name" value="NTF2-like"/>
    <property type="match status" value="1"/>
</dbReference>
<proteinExistence type="predicted"/>
<feature type="signal peptide" evidence="1">
    <location>
        <begin position="1"/>
        <end position="19"/>
    </location>
</feature>
<dbReference type="EMBL" id="BTPE01000003">
    <property type="protein sequence ID" value="GMQ32714.1"/>
    <property type="molecule type" value="Genomic_DNA"/>
</dbReference>
<evidence type="ECO:0000313" key="3">
    <source>
        <dbReference type="Proteomes" id="UP001307705"/>
    </source>
</evidence>
<organism evidence="2 3">
    <name type="scientific">Algoriphagus taiwanensis</name>
    <dbReference type="NCBI Taxonomy" id="1445656"/>
    <lineage>
        <taxon>Bacteria</taxon>
        <taxon>Pseudomonadati</taxon>
        <taxon>Bacteroidota</taxon>
        <taxon>Cytophagia</taxon>
        <taxon>Cytophagales</taxon>
        <taxon>Cyclobacteriaceae</taxon>
        <taxon>Algoriphagus</taxon>
    </lineage>
</organism>
<keyword evidence="3" id="KW-1185">Reference proteome</keyword>
<protein>
    <recommendedName>
        <fullName evidence="4">DUF4440 domain-containing protein</fullName>
    </recommendedName>
</protein>
<evidence type="ECO:0000313" key="2">
    <source>
        <dbReference type="EMBL" id="GMQ32714.1"/>
    </source>
</evidence>
<keyword evidence="1" id="KW-0732">Signal</keyword>
<dbReference type="Proteomes" id="UP001307705">
    <property type="component" value="Unassembled WGS sequence"/>
</dbReference>
<accession>A0ABQ6PXQ9</accession>
<dbReference type="InterPro" id="IPR032710">
    <property type="entry name" value="NTF2-like_dom_sf"/>
</dbReference>
<name>A0ABQ6PXQ9_9BACT</name>
<sequence>MLKSLLLSALILISFLGMAQTSTDDQAQLEALIQNSFDEIFSEYRSESLKKFYTDDFILLEQGEVWDMEKVNSYLTRAQQNPNPPTRTNRFDFIKTVVESNRAWIAYHNYATISRGEEVLTELYWLESATAIRTPEGWKLDMLHSTRVDIEELKD</sequence>
<reference evidence="2 3" key="1">
    <citation type="submission" date="2023-08" db="EMBL/GenBank/DDBJ databases">
        <title>Draft genome sequence of Algoriphagus taiwanensis.</title>
        <authorList>
            <person name="Takatani N."/>
            <person name="Hosokawa M."/>
            <person name="Sawabe T."/>
        </authorList>
    </citation>
    <scope>NUCLEOTIDE SEQUENCE [LARGE SCALE GENOMIC DNA]</scope>
    <source>
        <strain evidence="2 3">JCM 19755</strain>
    </source>
</reference>
<evidence type="ECO:0000256" key="1">
    <source>
        <dbReference type="SAM" id="SignalP"/>
    </source>
</evidence>
<dbReference type="RefSeq" id="WP_338227521.1">
    <property type="nucleotide sequence ID" value="NZ_BTPE01000003.1"/>
</dbReference>
<evidence type="ECO:0008006" key="4">
    <source>
        <dbReference type="Google" id="ProtNLM"/>
    </source>
</evidence>
<comment type="caution">
    <text evidence="2">The sequence shown here is derived from an EMBL/GenBank/DDBJ whole genome shotgun (WGS) entry which is preliminary data.</text>
</comment>
<gene>
    <name evidence="2" type="ORF">Ataiwa_09860</name>
</gene>
<feature type="chain" id="PRO_5047245342" description="DUF4440 domain-containing protein" evidence="1">
    <location>
        <begin position="20"/>
        <end position="155"/>
    </location>
</feature>